<accession>A0A0E9QZ85</accession>
<protein>
    <submittedName>
        <fullName evidence="1">Uncharacterized protein</fullName>
    </submittedName>
</protein>
<reference evidence="1" key="1">
    <citation type="submission" date="2014-11" db="EMBL/GenBank/DDBJ databases">
        <authorList>
            <person name="Amaro Gonzalez C."/>
        </authorList>
    </citation>
    <scope>NUCLEOTIDE SEQUENCE</scope>
</reference>
<dbReference type="AlphaFoldDB" id="A0A0E9QZ85"/>
<reference evidence="1" key="2">
    <citation type="journal article" date="2015" name="Fish Shellfish Immunol.">
        <title>Early steps in the European eel (Anguilla anguilla)-Vibrio vulnificus interaction in the gills: Role of the RtxA13 toxin.</title>
        <authorList>
            <person name="Callol A."/>
            <person name="Pajuelo D."/>
            <person name="Ebbesson L."/>
            <person name="Teles M."/>
            <person name="MacKenzie S."/>
            <person name="Amaro C."/>
        </authorList>
    </citation>
    <scope>NUCLEOTIDE SEQUENCE</scope>
</reference>
<evidence type="ECO:0000313" key="1">
    <source>
        <dbReference type="EMBL" id="JAH22179.1"/>
    </source>
</evidence>
<organism evidence="1">
    <name type="scientific">Anguilla anguilla</name>
    <name type="common">European freshwater eel</name>
    <name type="synonym">Muraena anguilla</name>
    <dbReference type="NCBI Taxonomy" id="7936"/>
    <lineage>
        <taxon>Eukaryota</taxon>
        <taxon>Metazoa</taxon>
        <taxon>Chordata</taxon>
        <taxon>Craniata</taxon>
        <taxon>Vertebrata</taxon>
        <taxon>Euteleostomi</taxon>
        <taxon>Actinopterygii</taxon>
        <taxon>Neopterygii</taxon>
        <taxon>Teleostei</taxon>
        <taxon>Anguilliformes</taxon>
        <taxon>Anguillidae</taxon>
        <taxon>Anguilla</taxon>
    </lineage>
</organism>
<name>A0A0E9QZ85_ANGAN</name>
<dbReference type="EMBL" id="GBXM01086398">
    <property type="protein sequence ID" value="JAH22179.1"/>
    <property type="molecule type" value="Transcribed_RNA"/>
</dbReference>
<proteinExistence type="predicted"/>
<sequence>MSPNYFSKGVFLPKPVPDQSSSVLIAES</sequence>